<dbReference type="AlphaFoldDB" id="A0A7W7NZM0"/>
<gene>
    <name evidence="2" type="ORF">HNP46_000251</name>
</gene>
<comment type="caution">
    <text evidence="2">The sequence shown here is derived from an EMBL/GenBank/DDBJ whole genome shotgun (WGS) entry which is preliminary data.</text>
</comment>
<feature type="domain" description="DUF5710" evidence="1">
    <location>
        <begin position="134"/>
        <end position="175"/>
    </location>
</feature>
<dbReference type="InterPro" id="IPR043764">
    <property type="entry name" value="DUF5710"/>
</dbReference>
<evidence type="ECO:0000313" key="2">
    <source>
        <dbReference type="EMBL" id="MBB4861440.1"/>
    </source>
</evidence>
<dbReference type="Pfam" id="PF18974">
    <property type="entry name" value="DUF5710"/>
    <property type="match status" value="1"/>
</dbReference>
<proteinExistence type="predicted"/>
<reference evidence="2 3" key="1">
    <citation type="submission" date="2020-08" db="EMBL/GenBank/DDBJ databases">
        <title>Functional genomics of gut bacteria from endangered species of beetles.</title>
        <authorList>
            <person name="Carlos-Shanley C."/>
        </authorList>
    </citation>
    <scope>NUCLEOTIDE SEQUENCE [LARGE SCALE GENOMIC DNA]</scope>
    <source>
        <strain evidence="2 3">S00179</strain>
    </source>
</reference>
<dbReference type="EMBL" id="JACHLI010000001">
    <property type="protein sequence ID" value="MBB4861440.1"/>
    <property type="molecule type" value="Genomic_DNA"/>
</dbReference>
<accession>A0A7W7NZM0</accession>
<name>A0A7W7NZM0_PSENT</name>
<dbReference type="Proteomes" id="UP000566995">
    <property type="component" value="Unassembled WGS sequence"/>
</dbReference>
<protein>
    <recommendedName>
        <fullName evidence="1">DUF5710 domain-containing protein</fullName>
    </recommendedName>
</protein>
<evidence type="ECO:0000259" key="1">
    <source>
        <dbReference type="Pfam" id="PF18974"/>
    </source>
</evidence>
<organism evidence="2 3">
    <name type="scientific">Pseudomonas nitroreducens</name>
    <dbReference type="NCBI Taxonomy" id="46680"/>
    <lineage>
        <taxon>Bacteria</taxon>
        <taxon>Pseudomonadati</taxon>
        <taxon>Pseudomonadota</taxon>
        <taxon>Gammaproteobacteria</taxon>
        <taxon>Pseudomonadales</taxon>
        <taxon>Pseudomonadaceae</taxon>
        <taxon>Pseudomonas</taxon>
    </lineage>
</organism>
<dbReference type="RefSeq" id="WP_184585705.1">
    <property type="nucleotide sequence ID" value="NZ_JACHLI010000001.1"/>
</dbReference>
<evidence type="ECO:0000313" key="3">
    <source>
        <dbReference type="Proteomes" id="UP000566995"/>
    </source>
</evidence>
<sequence length="179" mass="20907">MARTKLPACSFEVGICLKRLIPEFGRLIERNQLYLIGRLEDGTPFQLYYDNGYTNWWCETTLGQSLRKKILGMLREDVRFQEKMPDFVTVHDMREADKSDLKASSDHGSTLAMAFHDDVWRERYLDDRDSDYQVLDVPYAEKGAADALGASFNGRIRKWWVKKRDDMTPFAKWLPKGDQ</sequence>